<evidence type="ECO:0000313" key="2">
    <source>
        <dbReference type="Proteomes" id="UP000285780"/>
    </source>
</evidence>
<dbReference type="InterPro" id="IPR007351">
    <property type="entry name" value="YjbR"/>
</dbReference>
<comment type="caution">
    <text evidence="1">The sequence shown here is derived from an EMBL/GenBank/DDBJ whole genome shotgun (WGS) entry which is preliminary data.</text>
</comment>
<gene>
    <name evidence="1" type="ORF">C8N26_2613</name>
</gene>
<dbReference type="InterPro" id="IPR038056">
    <property type="entry name" value="YjbR-like_sf"/>
</dbReference>
<name>A0A420DYB2_9FLAO</name>
<protein>
    <submittedName>
        <fullName evidence="1">Putative DNA-binding protein (MmcQ/YjbR family)</fullName>
    </submittedName>
</protein>
<dbReference type="AlphaFoldDB" id="A0A420DYB2"/>
<dbReference type="Pfam" id="PF04237">
    <property type="entry name" value="YjbR"/>
    <property type="match status" value="1"/>
</dbReference>
<evidence type="ECO:0000313" key="1">
    <source>
        <dbReference type="EMBL" id="RKF02767.1"/>
    </source>
</evidence>
<dbReference type="PANTHER" id="PTHR35145">
    <property type="entry name" value="CYTOPLASMIC PROTEIN-RELATED"/>
    <property type="match status" value="1"/>
</dbReference>
<sequence length="121" mass="14286">MHIENYREYCLQKKGVTEHFPFDDNVLVFKVMNKMFALSGLDSWEQQEPKVNLKCDPERALELRAEYESINPGFHMSKKHWNTVTLNNDVSDTFAYELIDHSYELIVKGLTKKLQEELKSM</sequence>
<dbReference type="Gene3D" id="3.90.1150.30">
    <property type="match status" value="1"/>
</dbReference>
<dbReference type="GO" id="GO:0003677">
    <property type="term" value="F:DNA binding"/>
    <property type="evidence" value="ECO:0007669"/>
    <property type="project" value="UniProtKB-KW"/>
</dbReference>
<keyword evidence="1" id="KW-0238">DNA-binding</keyword>
<dbReference type="SUPFAM" id="SSF142906">
    <property type="entry name" value="YjbR-like"/>
    <property type="match status" value="1"/>
</dbReference>
<accession>A0A420DYB2</accession>
<dbReference type="RefSeq" id="WP_120187605.1">
    <property type="nucleotide sequence ID" value="NZ_RAQM01000013.1"/>
</dbReference>
<dbReference type="Proteomes" id="UP000285780">
    <property type="component" value="Unassembled WGS sequence"/>
</dbReference>
<dbReference type="PANTHER" id="PTHR35145:SF1">
    <property type="entry name" value="CYTOPLASMIC PROTEIN"/>
    <property type="match status" value="1"/>
</dbReference>
<dbReference type="InterPro" id="IPR058532">
    <property type="entry name" value="YjbR/MT2646/Rv2570-like"/>
</dbReference>
<dbReference type="EMBL" id="RAQM01000013">
    <property type="protein sequence ID" value="RKF02767.1"/>
    <property type="molecule type" value="Genomic_DNA"/>
</dbReference>
<keyword evidence="2" id="KW-1185">Reference proteome</keyword>
<proteinExistence type="predicted"/>
<organism evidence="1 2">
    <name type="scientific">Tenacibaculum lutimaris</name>
    <dbReference type="NCBI Taxonomy" id="285258"/>
    <lineage>
        <taxon>Bacteria</taxon>
        <taxon>Pseudomonadati</taxon>
        <taxon>Bacteroidota</taxon>
        <taxon>Flavobacteriia</taxon>
        <taxon>Flavobacteriales</taxon>
        <taxon>Flavobacteriaceae</taxon>
        <taxon>Tenacibaculum</taxon>
    </lineage>
</organism>
<reference evidence="1 2" key="1">
    <citation type="submission" date="2018-09" db="EMBL/GenBank/DDBJ databases">
        <title>Genomic Encyclopedia of Archaeal and Bacterial Type Strains, Phase II (KMG-II): from individual species to whole genera.</title>
        <authorList>
            <person name="Goeker M."/>
        </authorList>
    </citation>
    <scope>NUCLEOTIDE SEQUENCE [LARGE SCALE GENOMIC DNA]</scope>
    <source>
        <strain evidence="1 2">DSM 16505</strain>
    </source>
</reference>